<evidence type="ECO:0000259" key="5">
    <source>
        <dbReference type="PROSITE" id="PS50072"/>
    </source>
</evidence>
<dbReference type="EMBL" id="BAAAEI010000001">
    <property type="protein sequence ID" value="GAA0339722.1"/>
    <property type="molecule type" value="Genomic_DNA"/>
</dbReference>
<keyword evidence="2 4" id="KW-0697">Rotamase</keyword>
<reference evidence="6 7" key="1">
    <citation type="journal article" date="2019" name="Int. J. Syst. Evol. Microbiol.">
        <title>The Global Catalogue of Microorganisms (GCM) 10K type strain sequencing project: providing services to taxonomists for standard genome sequencing and annotation.</title>
        <authorList>
            <consortium name="The Broad Institute Genomics Platform"/>
            <consortium name="The Broad Institute Genome Sequencing Center for Infectious Disease"/>
            <person name="Wu L."/>
            <person name="Ma J."/>
        </authorList>
    </citation>
    <scope>NUCLEOTIDE SEQUENCE [LARGE SCALE GENOMIC DNA]</scope>
    <source>
        <strain evidence="6 7">JCM 13378</strain>
    </source>
</reference>
<accession>A0ABN0WJK8</accession>
<keyword evidence="3 4" id="KW-0413">Isomerase</keyword>
<evidence type="ECO:0000313" key="6">
    <source>
        <dbReference type="EMBL" id="GAA0339722.1"/>
    </source>
</evidence>
<dbReference type="Proteomes" id="UP001501757">
    <property type="component" value="Unassembled WGS sequence"/>
</dbReference>
<comment type="function">
    <text evidence="4">PPIases accelerate the folding of proteins. It catalyzes the cis-trans isomerization of proline imidic peptide bonds in oligopeptides.</text>
</comment>
<dbReference type="InterPro" id="IPR044665">
    <property type="entry name" value="E_coli_cyclophilin_A-like"/>
</dbReference>
<dbReference type="EC" id="5.2.1.8" evidence="4"/>
<evidence type="ECO:0000256" key="1">
    <source>
        <dbReference type="ARBA" id="ARBA00007365"/>
    </source>
</evidence>
<comment type="caution">
    <text evidence="6">The sequence shown here is derived from an EMBL/GenBank/DDBJ whole genome shotgun (WGS) entry which is preliminary data.</text>
</comment>
<organism evidence="6 7">
    <name type="scientific">Bowmanella denitrificans</name>
    <dbReference type="NCBI Taxonomy" id="366582"/>
    <lineage>
        <taxon>Bacteria</taxon>
        <taxon>Pseudomonadati</taxon>
        <taxon>Pseudomonadota</taxon>
        <taxon>Gammaproteobacteria</taxon>
        <taxon>Alteromonadales</taxon>
        <taxon>Alteromonadaceae</taxon>
        <taxon>Bowmanella</taxon>
    </lineage>
</organism>
<protein>
    <recommendedName>
        <fullName evidence="4">Peptidyl-prolyl cis-trans isomerase</fullName>
        <shortName evidence="4">PPIase</shortName>
        <ecNumber evidence="4">5.2.1.8</ecNumber>
    </recommendedName>
</protein>
<gene>
    <name evidence="6" type="ORF">GCM10009092_00240</name>
</gene>
<dbReference type="SUPFAM" id="SSF50891">
    <property type="entry name" value="Cyclophilin-like"/>
    <property type="match status" value="1"/>
</dbReference>
<dbReference type="PANTHER" id="PTHR43246">
    <property type="entry name" value="PEPTIDYL-PROLYL CIS-TRANS ISOMERASE CYP38, CHLOROPLASTIC"/>
    <property type="match status" value="1"/>
</dbReference>
<dbReference type="PRINTS" id="PR00153">
    <property type="entry name" value="CSAPPISMRASE"/>
</dbReference>
<evidence type="ECO:0000313" key="7">
    <source>
        <dbReference type="Proteomes" id="UP001501757"/>
    </source>
</evidence>
<proteinExistence type="inferred from homology"/>
<keyword evidence="7" id="KW-1185">Reference proteome</keyword>
<dbReference type="Gene3D" id="2.40.100.10">
    <property type="entry name" value="Cyclophilin-like"/>
    <property type="match status" value="1"/>
</dbReference>
<dbReference type="InterPro" id="IPR029000">
    <property type="entry name" value="Cyclophilin-like_dom_sf"/>
</dbReference>
<comment type="catalytic activity">
    <reaction evidence="4">
        <text>[protein]-peptidylproline (omega=180) = [protein]-peptidylproline (omega=0)</text>
        <dbReference type="Rhea" id="RHEA:16237"/>
        <dbReference type="Rhea" id="RHEA-COMP:10747"/>
        <dbReference type="Rhea" id="RHEA-COMP:10748"/>
        <dbReference type="ChEBI" id="CHEBI:83833"/>
        <dbReference type="ChEBI" id="CHEBI:83834"/>
        <dbReference type="EC" id="5.2.1.8"/>
    </reaction>
</comment>
<comment type="similarity">
    <text evidence="1 4">Belongs to the cyclophilin-type PPIase family.</text>
</comment>
<dbReference type="PROSITE" id="PS00170">
    <property type="entry name" value="CSA_PPIASE_1"/>
    <property type="match status" value="1"/>
</dbReference>
<evidence type="ECO:0000256" key="4">
    <source>
        <dbReference type="RuleBase" id="RU363019"/>
    </source>
</evidence>
<name>A0ABN0WJK8_9ALTE</name>
<sequence>MSVVSLPTLATVVEVQTVMGNFQINLFDNKTPKTVENFLGYVKSGAYFNNVVHRSIDDFVVQAGGYQFDGQLPLNELSKGPKVVNEPKLSNVRGTIAMAKPSTDANGATSEWFINLKDNSANLDVQNGGFTAFGQVLGNGMDVVDAIAALSTFNKGGAFLNIPLRDYQGGSADISEENLVLITDVVVVDAAVSTHPELNPKTNTLINQLPESGQSGSGGGSMGWLTLLAGIVAVRWRYARH</sequence>
<evidence type="ECO:0000256" key="2">
    <source>
        <dbReference type="ARBA" id="ARBA00023110"/>
    </source>
</evidence>
<dbReference type="Pfam" id="PF00160">
    <property type="entry name" value="Pro_isomerase"/>
    <property type="match status" value="1"/>
</dbReference>
<dbReference type="PROSITE" id="PS50072">
    <property type="entry name" value="CSA_PPIASE_2"/>
    <property type="match status" value="1"/>
</dbReference>
<feature type="domain" description="PPIase cyclophilin-type" evidence="5">
    <location>
        <begin position="9"/>
        <end position="166"/>
    </location>
</feature>
<dbReference type="InterPro" id="IPR002130">
    <property type="entry name" value="Cyclophilin-type_PPIase_dom"/>
</dbReference>
<dbReference type="InterPro" id="IPR020892">
    <property type="entry name" value="Cyclophilin-type_PPIase_CS"/>
</dbReference>
<evidence type="ECO:0000256" key="3">
    <source>
        <dbReference type="ARBA" id="ARBA00023235"/>
    </source>
</evidence>